<dbReference type="Proteomes" id="UP001497744">
    <property type="component" value="Unassembled WGS sequence"/>
</dbReference>
<comment type="caution">
    <text evidence="1">The sequence shown here is derived from an EMBL/GenBank/DDBJ whole genome shotgun (WGS) entry which is preliminary data.</text>
</comment>
<dbReference type="RefSeq" id="XP_067714355.1">
    <property type="nucleotide sequence ID" value="XM_067858254.1"/>
</dbReference>
<dbReference type="AlphaFoldDB" id="A0AAV4LR17"/>
<dbReference type="EMBL" id="BPLF01000001">
    <property type="protein sequence ID" value="GIX62286.1"/>
    <property type="molecule type" value="Genomic_DNA"/>
</dbReference>
<accession>A0AAV4LR17</accession>
<protein>
    <submittedName>
        <fullName evidence="1">Uncharacterized protein</fullName>
    </submittedName>
</protein>
<organism evidence="1 2">
    <name type="scientific">Babesia caballi</name>
    <dbReference type="NCBI Taxonomy" id="5871"/>
    <lineage>
        <taxon>Eukaryota</taxon>
        <taxon>Sar</taxon>
        <taxon>Alveolata</taxon>
        <taxon>Apicomplexa</taxon>
        <taxon>Aconoidasida</taxon>
        <taxon>Piroplasmida</taxon>
        <taxon>Babesiidae</taxon>
        <taxon>Babesia</taxon>
    </lineage>
</organism>
<keyword evidence="2" id="KW-1185">Reference proteome</keyword>
<name>A0AAV4LR17_BABCB</name>
<dbReference type="GeneID" id="94193767"/>
<gene>
    <name evidence="1" type="ORF">BcabD6B2_17210</name>
</gene>
<evidence type="ECO:0000313" key="2">
    <source>
        <dbReference type="Proteomes" id="UP001497744"/>
    </source>
</evidence>
<reference evidence="1 2" key="1">
    <citation type="submission" date="2021-06" db="EMBL/GenBank/DDBJ databases">
        <title>Genome sequence of Babesia caballi.</title>
        <authorList>
            <person name="Yamagishi J."/>
            <person name="Kidaka T."/>
            <person name="Ochi A."/>
        </authorList>
    </citation>
    <scope>NUCLEOTIDE SEQUENCE [LARGE SCALE GENOMIC DNA]</scope>
    <source>
        <strain evidence="1">USDA-D6B2</strain>
    </source>
</reference>
<sequence>MTPPVDIGKGLVVEGEAAEEDLGALIITNLIVISTLIKRHVCFSLKLGDECRGGVADGGEDGRVEEEMRIFRMNTADIVVEISRGFGDALNVSLKFAIS</sequence>
<proteinExistence type="predicted"/>
<evidence type="ECO:0000313" key="1">
    <source>
        <dbReference type="EMBL" id="GIX62286.1"/>
    </source>
</evidence>